<dbReference type="GO" id="GO:0030036">
    <property type="term" value="P:actin cytoskeleton organization"/>
    <property type="evidence" value="ECO:0007669"/>
    <property type="project" value="InterPro"/>
</dbReference>
<evidence type="ECO:0000313" key="3">
    <source>
        <dbReference type="EMBL" id="KAJ1718120.1"/>
    </source>
</evidence>
<organism evidence="3 4">
    <name type="scientific">Coemansia biformis</name>
    <dbReference type="NCBI Taxonomy" id="1286918"/>
    <lineage>
        <taxon>Eukaryota</taxon>
        <taxon>Fungi</taxon>
        <taxon>Fungi incertae sedis</taxon>
        <taxon>Zoopagomycota</taxon>
        <taxon>Kickxellomycotina</taxon>
        <taxon>Kickxellomycetes</taxon>
        <taxon>Kickxellales</taxon>
        <taxon>Kickxellaceae</taxon>
        <taxon>Coemansia</taxon>
    </lineage>
</organism>
<dbReference type="Gene3D" id="1.25.10.10">
    <property type="entry name" value="Leucine-rich Repeat Variant"/>
    <property type="match status" value="1"/>
</dbReference>
<comment type="caution">
    <text evidence="3">The sequence shown here is derived from an EMBL/GenBank/DDBJ whole genome shotgun (WGS) entry which is preliminary data.</text>
</comment>
<reference evidence="3" key="1">
    <citation type="submission" date="2022-07" db="EMBL/GenBank/DDBJ databases">
        <title>Phylogenomic reconstructions and comparative analyses of Kickxellomycotina fungi.</title>
        <authorList>
            <person name="Reynolds N.K."/>
            <person name="Stajich J.E."/>
            <person name="Barry K."/>
            <person name="Grigoriev I.V."/>
            <person name="Crous P."/>
            <person name="Smith M.E."/>
        </authorList>
    </citation>
    <scope>NUCLEOTIDE SEQUENCE</scope>
    <source>
        <strain evidence="3">BCRC 34381</strain>
    </source>
</reference>
<dbReference type="EMBL" id="JANBOI010003836">
    <property type="protein sequence ID" value="KAJ1718120.1"/>
    <property type="molecule type" value="Genomic_DNA"/>
</dbReference>
<dbReference type="PANTHER" id="PTHR47102">
    <property type="entry name" value="PROTEIN BNI1"/>
    <property type="match status" value="1"/>
</dbReference>
<keyword evidence="4" id="KW-1185">Reference proteome</keyword>
<dbReference type="InterPro" id="IPR011989">
    <property type="entry name" value="ARM-like"/>
</dbReference>
<dbReference type="InterPro" id="IPR051661">
    <property type="entry name" value="Actin_filament_regulator"/>
</dbReference>
<feature type="region of interest" description="Disordered" evidence="1">
    <location>
        <begin position="1"/>
        <end position="99"/>
    </location>
</feature>
<sequence>STKSTDGFLQLSGAAGQSQGAAGQSQGAAGQPQGADDAGALAAPRPPKGVPGSSLASGAGRDRGASVGSSASSISVVPLRNPRAARPTSVVFGQNPAPPADMHMAQMEEELDTIMDGMGLLGDQRMAMKNMPIDRKIQLIHTHKASRGGVRPEATPLSEHLKILARAGTQSLPLARLEKLRVDVSYQTIDQIGVFIEGGGVRLLLTHLVQLNERRAATRRTDELQKELEILRCILGIAKVPAGAKSLVESTTNVSRVLDSLSTQWMPCSIMCLRIASVLVHHDDPQCASTAIAALFRSEAASKRRPAFADWMETIDTAFGGFEASDPLARADIVECMTSSLSL</sequence>
<protein>
    <recommendedName>
        <fullName evidence="2">Formin GTPase-binding domain-containing protein</fullName>
    </recommendedName>
</protein>
<dbReference type="Proteomes" id="UP001143981">
    <property type="component" value="Unassembled WGS sequence"/>
</dbReference>
<dbReference type="GO" id="GO:0031267">
    <property type="term" value="F:small GTPase binding"/>
    <property type="evidence" value="ECO:0007669"/>
    <property type="project" value="InterPro"/>
</dbReference>
<feature type="non-terminal residue" evidence="3">
    <location>
        <position position="1"/>
    </location>
</feature>
<feature type="compositionally biased region" description="Low complexity" evidence="1">
    <location>
        <begin position="52"/>
        <end position="75"/>
    </location>
</feature>
<feature type="compositionally biased region" description="Low complexity" evidence="1">
    <location>
        <begin position="9"/>
        <end position="43"/>
    </location>
</feature>
<accession>A0A9W8CLJ5</accession>
<dbReference type="Pfam" id="PF06371">
    <property type="entry name" value="Drf_GBD"/>
    <property type="match status" value="1"/>
</dbReference>
<evidence type="ECO:0000256" key="1">
    <source>
        <dbReference type="SAM" id="MobiDB-lite"/>
    </source>
</evidence>
<dbReference type="InterPro" id="IPR016024">
    <property type="entry name" value="ARM-type_fold"/>
</dbReference>
<dbReference type="SMART" id="SM01140">
    <property type="entry name" value="Drf_GBD"/>
    <property type="match status" value="1"/>
</dbReference>
<dbReference type="SUPFAM" id="SSF48371">
    <property type="entry name" value="ARM repeat"/>
    <property type="match status" value="1"/>
</dbReference>
<dbReference type="PANTHER" id="PTHR47102:SF2">
    <property type="entry name" value="PROTEIN BNI1"/>
    <property type="match status" value="1"/>
</dbReference>
<feature type="non-terminal residue" evidence="3">
    <location>
        <position position="343"/>
    </location>
</feature>
<dbReference type="AlphaFoldDB" id="A0A9W8CLJ5"/>
<evidence type="ECO:0000313" key="4">
    <source>
        <dbReference type="Proteomes" id="UP001143981"/>
    </source>
</evidence>
<dbReference type="OrthoDB" id="5580659at2759"/>
<gene>
    <name evidence="3" type="ORF">LPJ61_006837</name>
</gene>
<proteinExistence type="predicted"/>
<dbReference type="GO" id="GO:0003779">
    <property type="term" value="F:actin binding"/>
    <property type="evidence" value="ECO:0007669"/>
    <property type="project" value="InterPro"/>
</dbReference>
<dbReference type="InterPro" id="IPR010473">
    <property type="entry name" value="GTPase-bd"/>
</dbReference>
<name>A0A9W8CLJ5_9FUNG</name>
<evidence type="ECO:0000259" key="2">
    <source>
        <dbReference type="SMART" id="SM01140"/>
    </source>
</evidence>
<feature type="domain" description="Formin GTPase-binding" evidence="2">
    <location>
        <begin position="95"/>
        <end position="281"/>
    </location>
</feature>